<evidence type="ECO:0008006" key="4">
    <source>
        <dbReference type="Google" id="ProtNLM"/>
    </source>
</evidence>
<evidence type="ECO:0000313" key="3">
    <source>
        <dbReference type="Proteomes" id="UP001055940"/>
    </source>
</evidence>
<feature type="transmembrane region" description="Helical" evidence="1">
    <location>
        <begin position="108"/>
        <end position="124"/>
    </location>
</feature>
<keyword evidence="1" id="KW-0812">Transmembrane</keyword>
<gene>
    <name evidence="2" type="ORF">NE857_24495</name>
</gene>
<feature type="transmembrane region" description="Helical" evidence="1">
    <location>
        <begin position="69"/>
        <end position="88"/>
    </location>
</feature>
<evidence type="ECO:0000256" key="1">
    <source>
        <dbReference type="SAM" id="Phobius"/>
    </source>
</evidence>
<keyword evidence="3" id="KW-1185">Reference proteome</keyword>
<feature type="transmembrane region" description="Helical" evidence="1">
    <location>
        <begin position="44"/>
        <end position="62"/>
    </location>
</feature>
<dbReference type="EMBL" id="CP099837">
    <property type="protein sequence ID" value="USY18443.1"/>
    <property type="molecule type" value="Genomic_DNA"/>
</dbReference>
<dbReference type="RefSeq" id="WP_254417838.1">
    <property type="nucleotide sequence ID" value="NZ_BAAAJB010000035.1"/>
</dbReference>
<evidence type="ECO:0000313" key="2">
    <source>
        <dbReference type="EMBL" id="USY18443.1"/>
    </source>
</evidence>
<reference evidence="2" key="1">
    <citation type="submission" date="2022-06" db="EMBL/GenBank/DDBJ databases">
        <authorList>
            <person name="Ping M."/>
        </authorList>
    </citation>
    <scope>NUCLEOTIDE SEQUENCE</scope>
    <source>
        <strain evidence="2">JCM11759T</strain>
    </source>
</reference>
<protein>
    <recommendedName>
        <fullName evidence="4">DUF3325 domain-containing protein</fullName>
    </recommendedName>
</protein>
<keyword evidence="1" id="KW-0472">Membrane</keyword>
<accession>A0ABY5D5B9</accession>
<keyword evidence="1" id="KW-1133">Transmembrane helix</keyword>
<dbReference type="Proteomes" id="UP001055940">
    <property type="component" value="Chromosome"/>
</dbReference>
<name>A0ABY5D5B9_9ACTN</name>
<sequence>MTDLLLPALSWAVLTLFAASQSWELLRDGHKAEKPRAFPDRSGVFGRGALVLLFTVIPLYLNQWLVIPAALWWVNVAVLAVTFAVGAARWHTLPRSAADEGARGRRRWALFTSALTVAFVLFFAL</sequence>
<organism evidence="2 3">
    <name type="scientific">Nocardiopsis exhalans</name>
    <dbReference type="NCBI Taxonomy" id="163604"/>
    <lineage>
        <taxon>Bacteria</taxon>
        <taxon>Bacillati</taxon>
        <taxon>Actinomycetota</taxon>
        <taxon>Actinomycetes</taxon>
        <taxon>Streptosporangiales</taxon>
        <taxon>Nocardiopsidaceae</taxon>
        <taxon>Nocardiopsis</taxon>
    </lineage>
</organism>
<proteinExistence type="predicted"/>